<dbReference type="PANTHER" id="PTHR22741">
    <property type="entry name" value="P140CAP/SNIP-RELATED"/>
    <property type="match status" value="1"/>
</dbReference>
<evidence type="ECO:0000259" key="4">
    <source>
        <dbReference type="SMART" id="SM00806"/>
    </source>
</evidence>
<name>A0A0D2H027_9EURO</name>
<dbReference type="InterPro" id="IPR005613">
    <property type="entry name" value="AIP3_C"/>
</dbReference>
<feature type="region of interest" description="Disordered" evidence="3">
    <location>
        <begin position="962"/>
        <end position="1152"/>
    </location>
</feature>
<evidence type="ECO:0000256" key="2">
    <source>
        <dbReference type="SAM" id="Coils"/>
    </source>
</evidence>
<evidence type="ECO:0000313" key="5">
    <source>
        <dbReference type="EMBL" id="KIX95175.1"/>
    </source>
</evidence>
<dbReference type="GeneID" id="27714837"/>
<dbReference type="GO" id="GO:0005737">
    <property type="term" value="C:cytoplasm"/>
    <property type="evidence" value="ECO:0007669"/>
    <property type="project" value="TreeGrafter"/>
</dbReference>
<feature type="domain" description="Actin interacting protein 3 C-terminal" evidence="4">
    <location>
        <begin position="544"/>
        <end position="978"/>
    </location>
</feature>
<feature type="compositionally biased region" description="Polar residues" evidence="3">
    <location>
        <begin position="1048"/>
        <end position="1057"/>
    </location>
</feature>
<dbReference type="PANTHER" id="PTHR22741:SF10">
    <property type="entry name" value="COILED-COIL DOMAIN-CONTAINING PROTEIN CG32809"/>
    <property type="match status" value="1"/>
</dbReference>
<feature type="compositionally biased region" description="Low complexity" evidence="3">
    <location>
        <begin position="40"/>
        <end position="58"/>
    </location>
</feature>
<feature type="region of interest" description="Disordered" evidence="3">
    <location>
        <begin position="171"/>
        <end position="320"/>
    </location>
</feature>
<feature type="region of interest" description="Disordered" evidence="3">
    <location>
        <begin position="497"/>
        <end position="538"/>
    </location>
</feature>
<feature type="compositionally biased region" description="Basic and acidic residues" evidence="3">
    <location>
        <begin position="1028"/>
        <end position="1046"/>
    </location>
</feature>
<feature type="compositionally biased region" description="Basic and acidic residues" evidence="3">
    <location>
        <begin position="962"/>
        <end position="1001"/>
    </location>
</feature>
<dbReference type="EMBL" id="KN848083">
    <property type="protein sequence ID" value="KIX95175.1"/>
    <property type="molecule type" value="Genomic_DNA"/>
</dbReference>
<dbReference type="SUPFAM" id="SSF58104">
    <property type="entry name" value="Methyl-accepting chemotaxis protein (MCP) signaling domain"/>
    <property type="match status" value="1"/>
</dbReference>
<dbReference type="InterPro" id="IPR056279">
    <property type="entry name" value="Aip3p_Bud6_N"/>
</dbReference>
<feature type="compositionally biased region" description="Polar residues" evidence="3">
    <location>
        <begin position="184"/>
        <end position="212"/>
    </location>
</feature>
<feature type="coiled-coil region" evidence="2">
    <location>
        <begin position="696"/>
        <end position="723"/>
    </location>
</feature>
<feature type="compositionally biased region" description="Basic and acidic residues" evidence="3">
    <location>
        <begin position="1082"/>
        <end position="1094"/>
    </location>
</feature>
<feature type="compositionally biased region" description="Basic and acidic residues" evidence="3">
    <location>
        <begin position="1109"/>
        <end position="1133"/>
    </location>
</feature>
<dbReference type="Proteomes" id="UP000053411">
    <property type="component" value="Unassembled WGS sequence"/>
</dbReference>
<feature type="region of interest" description="Disordered" evidence="3">
    <location>
        <begin position="348"/>
        <end position="482"/>
    </location>
</feature>
<dbReference type="OrthoDB" id="783096at2759"/>
<reference evidence="5 6" key="1">
    <citation type="submission" date="2015-01" db="EMBL/GenBank/DDBJ databases">
        <title>The Genome Sequence of Fonsecaea multimorphosa CBS 102226.</title>
        <authorList>
            <consortium name="The Broad Institute Genomics Platform"/>
            <person name="Cuomo C."/>
            <person name="de Hoog S."/>
            <person name="Gorbushina A."/>
            <person name="Stielow B."/>
            <person name="Teixiera M."/>
            <person name="Abouelleil A."/>
            <person name="Chapman S.B."/>
            <person name="Priest M."/>
            <person name="Young S.K."/>
            <person name="Wortman J."/>
            <person name="Nusbaum C."/>
            <person name="Birren B."/>
        </authorList>
    </citation>
    <scope>NUCLEOTIDE SEQUENCE [LARGE SCALE GENOMIC DNA]</scope>
    <source>
        <strain evidence="5 6">CBS 102226</strain>
    </source>
</reference>
<feature type="compositionally biased region" description="Polar residues" evidence="3">
    <location>
        <begin position="270"/>
        <end position="284"/>
    </location>
</feature>
<dbReference type="GO" id="GO:0005519">
    <property type="term" value="F:cytoskeletal regulatory protein binding"/>
    <property type="evidence" value="ECO:0007669"/>
    <property type="project" value="InterPro"/>
</dbReference>
<feature type="compositionally biased region" description="Low complexity" evidence="3">
    <location>
        <begin position="1002"/>
        <end position="1012"/>
    </location>
</feature>
<dbReference type="VEuPathDB" id="FungiDB:Z520_09091"/>
<dbReference type="SMART" id="SM00806">
    <property type="entry name" value="AIP3"/>
    <property type="match status" value="1"/>
</dbReference>
<dbReference type="RefSeq" id="XP_016629298.1">
    <property type="nucleotide sequence ID" value="XM_016779587.1"/>
</dbReference>
<organism evidence="5 6">
    <name type="scientific">Fonsecaea multimorphosa CBS 102226</name>
    <dbReference type="NCBI Taxonomy" id="1442371"/>
    <lineage>
        <taxon>Eukaryota</taxon>
        <taxon>Fungi</taxon>
        <taxon>Dikarya</taxon>
        <taxon>Ascomycota</taxon>
        <taxon>Pezizomycotina</taxon>
        <taxon>Eurotiomycetes</taxon>
        <taxon>Chaetothyriomycetidae</taxon>
        <taxon>Chaetothyriales</taxon>
        <taxon>Herpotrichiellaceae</taxon>
        <taxon>Fonsecaea</taxon>
    </lineage>
</organism>
<evidence type="ECO:0000256" key="3">
    <source>
        <dbReference type="SAM" id="MobiDB-lite"/>
    </source>
</evidence>
<dbReference type="GO" id="GO:0051286">
    <property type="term" value="C:cell tip"/>
    <property type="evidence" value="ECO:0007669"/>
    <property type="project" value="TreeGrafter"/>
</dbReference>
<dbReference type="Gene3D" id="1.20.58.1540">
    <property type="entry name" value="Actin interacting protein 3, C-terminal domain"/>
    <property type="match status" value="1"/>
</dbReference>
<proteinExistence type="predicted"/>
<protein>
    <recommendedName>
        <fullName evidence="4">Actin interacting protein 3 C-terminal domain-containing protein</fullName>
    </recommendedName>
</protein>
<dbReference type="STRING" id="1442371.A0A0D2H027"/>
<sequence length="1152" mass="126105">MQSSAVPGAQRPSQSQRRQQDMPDATYSQAQAPAMNPATSSASQARSSSGSGRSQRSANPDKQISQIEKSVTHLLVATKQLLETLTQWSRGQAQEEEVSDVYVRLGYEFNLACRAFNSIGVETSDLGPVPDLLRNILEDTLSQPASPQALDNYLPRIRDIIINLLHGLKRKQSRLRGRNPKEASGTTQSRQPTTPARQPSISTTGSNETGLTNMLDEVPSASASMRAQSPPQSSATTDQSWTAANTSAVQQPGRSSINRHSMRRDVAPQIPQSDSGSTISSGTPQNPPSLPLYQDIDRSPSVPQINFPHPPPPPPKQADALTRLQRGGDLERRASRRFSAYQIQKHLGASPNGVPVIPAAQNSPIPNRGKEVRESLTAVRSRSSYQQSRSKSLRQGDASPSRSGTIKAPQRISEEREETPVLTLQEVPPMKQPEEAGNFDSPTVKTPDEYLPAPKSDSGSGDNLLMGATVNGPLSPPPEELQETISLDSQLAPQLPEPKAYVDVEPVKTPETVQRRSSENLTPPRSRAPVSESSPPQGKELTLFLQYRSKIKKFVLADGYDELTLARLQLAFIEKFAWNTQHNGVDLPEIYVQDPVSGVRHELEDLSDVKDRCVLVLNVEALDEVKKHIDEGMGGLQRTLDGVRSLLEGQGTMMQRFADRQLETSKEMARMSAVPAQHPARTPTLATGKFAAPPSSESTLQEIQDLRREIAVLRQTYSTMSSDFTAAMGDIKAKAANVKAVAAEAANATYKGDAGRAHINEGKKQLSDDSEALVNRVDDLSDIVEELRKDVVTRGVRPLPRQLEDISKEISTTAKQLGKVKDFVKREKPIWTKIWEQELQVVMTERDDLTQQDELMNDLDGDLEDITNVFKLVEEATKQQNLQSANSGRQASKSLAFDTDVDPHEAKSGMLDEVRALQPNHESRLEAIERAEKVRQRELESRKVGEFQREVEKFVEEGKLKKTGGMDEVERRRKLKDEQARKENWERQQARAAELERKRAAEAAAAAAAAAAGEPSAEPNGTIQQNSEQDHSQEVEAAFHDAKEEDVQSPNEATSSEPALAPVTDDAVASSSAEAPQLPEIGVDKGGEGGDKGLDSSPIADAEATTEGASRKDATSDERERDKDERREDKDNKASGSGSGSGNWWQPAVFSS</sequence>
<keyword evidence="6" id="KW-1185">Reference proteome</keyword>
<dbReference type="Pfam" id="PF03915">
    <property type="entry name" value="AIP3"/>
    <property type="match status" value="1"/>
</dbReference>
<accession>A0A0D2H027</accession>
<feature type="compositionally biased region" description="Basic and acidic residues" evidence="3">
    <location>
        <begin position="500"/>
        <end position="518"/>
    </location>
</feature>
<evidence type="ECO:0000313" key="6">
    <source>
        <dbReference type="Proteomes" id="UP000053411"/>
    </source>
</evidence>
<evidence type="ECO:0000256" key="1">
    <source>
        <dbReference type="ARBA" id="ARBA00023054"/>
    </source>
</evidence>
<keyword evidence="1 2" id="KW-0175">Coiled coil</keyword>
<feature type="compositionally biased region" description="Low complexity" evidence="3">
    <location>
        <begin position="380"/>
        <end position="395"/>
    </location>
</feature>
<dbReference type="GO" id="GO:0030010">
    <property type="term" value="P:establishment of cell polarity"/>
    <property type="evidence" value="ECO:0007669"/>
    <property type="project" value="TreeGrafter"/>
</dbReference>
<gene>
    <name evidence="5" type="ORF">Z520_09091</name>
</gene>
<dbReference type="Pfam" id="PF23153">
    <property type="entry name" value="Aip3p_Bud6_N"/>
    <property type="match status" value="1"/>
</dbReference>
<feature type="region of interest" description="Disordered" evidence="3">
    <location>
        <begin position="1"/>
        <end position="62"/>
    </location>
</feature>
<feature type="compositionally biased region" description="Polar residues" evidence="3">
    <location>
        <begin position="221"/>
        <end position="259"/>
    </location>
</feature>
<dbReference type="InterPro" id="IPR051825">
    <property type="entry name" value="SRCIN1"/>
</dbReference>
<dbReference type="InterPro" id="IPR022782">
    <property type="entry name" value="AIP3-like_C"/>
</dbReference>
<dbReference type="AlphaFoldDB" id="A0A0D2H027"/>